<keyword evidence="3" id="KW-1185">Reference proteome</keyword>
<dbReference type="Proteomes" id="UP000016931">
    <property type="component" value="Unassembled WGS sequence"/>
</dbReference>
<dbReference type="OrthoDB" id="3641158at2759"/>
<reference evidence="2 3" key="1">
    <citation type="journal article" date="2012" name="PLoS Pathog.">
        <title>Diverse lifestyles and strategies of plant pathogenesis encoded in the genomes of eighteen Dothideomycetes fungi.</title>
        <authorList>
            <person name="Ohm R.A."/>
            <person name="Feau N."/>
            <person name="Henrissat B."/>
            <person name="Schoch C.L."/>
            <person name="Horwitz B.A."/>
            <person name="Barry K.W."/>
            <person name="Condon B.J."/>
            <person name="Copeland A.C."/>
            <person name="Dhillon B."/>
            <person name="Glaser F."/>
            <person name="Hesse C.N."/>
            <person name="Kosti I."/>
            <person name="LaButti K."/>
            <person name="Lindquist E.A."/>
            <person name="Lucas S."/>
            <person name="Salamov A.A."/>
            <person name="Bradshaw R.E."/>
            <person name="Ciuffetti L."/>
            <person name="Hamelin R.C."/>
            <person name="Kema G.H.J."/>
            <person name="Lawrence C."/>
            <person name="Scott J.A."/>
            <person name="Spatafora J.W."/>
            <person name="Turgeon B.G."/>
            <person name="de Wit P.J.G.M."/>
            <person name="Zhong S."/>
            <person name="Goodwin S.B."/>
            <person name="Grigoriev I.V."/>
        </authorList>
    </citation>
    <scope>NUCLEOTIDE SEQUENCE [LARGE SCALE GENOMIC DNA]</scope>
    <source>
        <strain evidence="2 3">SO2202</strain>
    </source>
</reference>
<dbReference type="AlphaFoldDB" id="M3D4N6"/>
<protein>
    <submittedName>
        <fullName evidence="2">Uncharacterized protein</fullName>
    </submittedName>
</protein>
<proteinExistence type="predicted"/>
<dbReference type="EMBL" id="KB456263">
    <property type="protein sequence ID" value="EMF13180.1"/>
    <property type="molecule type" value="Genomic_DNA"/>
</dbReference>
<organism evidence="2 3">
    <name type="scientific">Sphaerulina musiva (strain SO2202)</name>
    <name type="common">Poplar stem canker fungus</name>
    <name type="synonym">Septoria musiva</name>
    <dbReference type="NCBI Taxonomy" id="692275"/>
    <lineage>
        <taxon>Eukaryota</taxon>
        <taxon>Fungi</taxon>
        <taxon>Dikarya</taxon>
        <taxon>Ascomycota</taxon>
        <taxon>Pezizomycotina</taxon>
        <taxon>Dothideomycetes</taxon>
        <taxon>Dothideomycetidae</taxon>
        <taxon>Mycosphaerellales</taxon>
        <taxon>Mycosphaerellaceae</taxon>
        <taxon>Sphaerulina</taxon>
    </lineage>
</organism>
<evidence type="ECO:0000256" key="1">
    <source>
        <dbReference type="SAM" id="MobiDB-lite"/>
    </source>
</evidence>
<dbReference type="RefSeq" id="XP_016761301.1">
    <property type="nucleotide sequence ID" value="XM_016901949.1"/>
</dbReference>
<accession>M3D4N6</accession>
<evidence type="ECO:0000313" key="2">
    <source>
        <dbReference type="EMBL" id="EMF13180.1"/>
    </source>
</evidence>
<feature type="non-terminal residue" evidence="2">
    <location>
        <position position="170"/>
    </location>
</feature>
<sequence length="170" mass="18639">MTPDLISSPPQPGAAERAFHEVETMLNIREQLKMDSPIKMPQRRRHSSTSTVRDDHTIVSPESARSELSTEGLFAIPLKRAQRSDGGGPSQSSPRGQTSLEKTSTKQAPPETPSTVRSSPMAHHPSAMPSPLRTGSHFLPPTTYTPTQPRSRKEAKKPLKISTVEERGLN</sequence>
<gene>
    <name evidence="2" type="ORF">SEPMUDRAFT_125033</name>
</gene>
<feature type="compositionally biased region" description="Polar residues" evidence="1">
    <location>
        <begin position="98"/>
        <end position="118"/>
    </location>
</feature>
<dbReference type="GeneID" id="27899086"/>
<feature type="region of interest" description="Disordered" evidence="1">
    <location>
        <begin position="30"/>
        <end position="170"/>
    </location>
</feature>
<dbReference type="HOGENOM" id="CLU_1574514_0_0_1"/>
<evidence type="ECO:0000313" key="3">
    <source>
        <dbReference type="Proteomes" id="UP000016931"/>
    </source>
</evidence>
<name>M3D4N6_SPHMS</name>